<dbReference type="SUPFAM" id="SSF103473">
    <property type="entry name" value="MFS general substrate transporter"/>
    <property type="match status" value="1"/>
</dbReference>
<keyword evidence="10" id="KW-1185">Reference proteome</keyword>
<dbReference type="PROSITE" id="PS50850">
    <property type="entry name" value="MFS"/>
    <property type="match status" value="1"/>
</dbReference>
<organism evidence="9 10">
    <name type="scientific">Actinoalloteichus hoggarensis</name>
    <dbReference type="NCBI Taxonomy" id="1470176"/>
    <lineage>
        <taxon>Bacteria</taxon>
        <taxon>Bacillati</taxon>
        <taxon>Actinomycetota</taxon>
        <taxon>Actinomycetes</taxon>
        <taxon>Pseudonocardiales</taxon>
        <taxon>Pseudonocardiaceae</taxon>
        <taxon>Actinoalloteichus</taxon>
    </lineage>
</organism>
<evidence type="ECO:0000256" key="3">
    <source>
        <dbReference type="ARBA" id="ARBA00022475"/>
    </source>
</evidence>
<keyword evidence="3" id="KW-1003">Cell membrane</keyword>
<feature type="transmembrane region" description="Helical" evidence="7">
    <location>
        <begin position="61"/>
        <end position="81"/>
    </location>
</feature>
<evidence type="ECO:0000256" key="6">
    <source>
        <dbReference type="ARBA" id="ARBA00023136"/>
    </source>
</evidence>
<dbReference type="InterPro" id="IPR020846">
    <property type="entry name" value="MFS_dom"/>
</dbReference>
<sequence>MVPQLCGLVTGNPHPRRTGQHRDFGVLWLSDVASQFGTAVHFVAIPLIAATVLEAGPVEMGLLTAAGTAANLLIGLPAGAWADRMRRLPVMRYAEAGQALLLASVPIAWWAGALTYPHLLAVSLLCGAMFTLFEVASQSYLPSLVARVDLPEANRRLHTSRQVMHFSGRPAGGALAQLLGATNALVASVFGFVASLLLLGRMNRERPAVAVQPRGRLTEEIGEGLRFLFAHWLLRPTTLFSMIHNFFLNVYVAVNVLFLVRDLQLAEGSVGLLLSVTGAGGILGGLTTRFWSNSFGTVRALIVVTVLTTPFRLLVPFADRGWALSLFVVGVFVGGYGTVVFAVLQVSLRQSVCPDRLLGRVNASTRFLTWGVIPLGALAGGALGALLGIRAAIMIAAVGMTLACCLLFVAPLRHLREAPEELLSAEADLTRIVGDEPDRDRHDEPDTSAR</sequence>
<feature type="transmembrane region" description="Helical" evidence="7">
    <location>
        <begin position="272"/>
        <end position="291"/>
    </location>
</feature>
<dbReference type="CDD" id="cd06173">
    <property type="entry name" value="MFS_MefA_like"/>
    <property type="match status" value="1"/>
</dbReference>
<reference evidence="9 10" key="1">
    <citation type="submission" date="2017-07" db="EMBL/GenBank/DDBJ databases">
        <title>Complete genome sequence of Actinoalloteichus hoggarensis DSM 45943, type strain of Actinoalloteichus hoggarensis.</title>
        <authorList>
            <person name="Ruckert C."/>
            <person name="Nouioui I."/>
            <person name="Willmese J."/>
            <person name="van Wezel G."/>
            <person name="Klenk H.-P."/>
            <person name="Kalinowski J."/>
            <person name="Zotchev S.B."/>
        </authorList>
    </citation>
    <scope>NUCLEOTIDE SEQUENCE [LARGE SCALE GENOMIC DNA]</scope>
    <source>
        <strain evidence="9 10">DSM 45943</strain>
    </source>
</reference>
<dbReference type="GO" id="GO:0022857">
    <property type="term" value="F:transmembrane transporter activity"/>
    <property type="evidence" value="ECO:0007669"/>
    <property type="project" value="InterPro"/>
</dbReference>
<proteinExistence type="predicted"/>
<feature type="transmembrane region" description="Helical" evidence="7">
    <location>
        <begin position="93"/>
        <end position="112"/>
    </location>
</feature>
<evidence type="ECO:0000256" key="4">
    <source>
        <dbReference type="ARBA" id="ARBA00022692"/>
    </source>
</evidence>
<evidence type="ECO:0000256" key="2">
    <source>
        <dbReference type="ARBA" id="ARBA00022448"/>
    </source>
</evidence>
<dbReference type="InterPro" id="IPR010290">
    <property type="entry name" value="TM_effector"/>
</dbReference>
<evidence type="ECO:0000256" key="7">
    <source>
        <dbReference type="SAM" id="Phobius"/>
    </source>
</evidence>
<gene>
    <name evidence="9" type="ORF">AHOG_08095</name>
</gene>
<dbReference type="Pfam" id="PF05977">
    <property type="entry name" value="MFS_3"/>
    <property type="match status" value="1"/>
</dbReference>
<evidence type="ECO:0000259" key="8">
    <source>
        <dbReference type="PROSITE" id="PS50850"/>
    </source>
</evidence>
<name>A0A221W0H7_9PSEU</name>
<feature type="transmembrane region" description="Helical" evidence="7">
    <location>
        <begin position="174"/>
        <end position="199"/>
    </location>
</feature>
<evidence type="ECO:0000256" key="5">
    <source>
        <dbReference type="ARBA" id="ARBA00022989"/>
    </source>
</evidence>
<evidence type="ECO:0000256" key="1">
    <source>
        <dbReference type="ARBA" id="ARBA00004651"/>
    </source>
</evidence>
<feature type="transmembrane region" description="Helical" evidence="7">
    <location>
        <begin position="367"/>
        <end position="386"/>
    </location>
</feature>
<feature type="transmembrane region" description="Helical" evidence="7">
    <location>
        <begin position="393"/>
        <end position="412"/>
    </location>
</feature>
<keyword evidence="5 7" id="KW-1133">Transmembrane helix</keyword>
<evidence type="ECO:0000313" key="9">
    <source>
        <dbReference type="EMBL" id="ASO19264.1"/>
    </source>
</evidence>
<keyword evidence="4 7" id="KW-0812">Transmembrane</keyword>
<dbReference type="Gene3D" id="1.20.1250.20">
    <property type="entry name" value="MFS general substrate transporter like domains"/>
    <property type="match status" value="1"/>
</dbReference>
<feature type="transmembrane region" description="Helical" evidence="7">
    <location>
        <begin position="26"/>
        <end position="49"/>
    </location>
</feature>
<dbReference type="EMBL" id="CP022521">
    <property type="protein sequence ID" value="ASO19264.1"/>
    <property type="molecule type" value="Genomic_DNA"/>
</dbReference>
<protein>
    <submittedName>
        <fullName evidence="9">Enterobactin exporter EntS</fullName>
    </submittedName>
</protein>
<feature type="transmembrane region" description="Helical" evidence="7">
    <location>
        <begin position="322"/>
        <end position="347"/>
    </location>
</feature>
<evidence type="ECO:0000313" key="10">
    <source>
        <dbReference type="Proteomes" id="UP000204221"/>
    </source>
</evidence>
<comment type="subcellular location">
    <subcellularLocation>
        <location evidence="1">Cell membrane</location>
        <topology evidence="1">Multi-pass membrane protein</topology>
    </subcellularLocation>
</comment>
<feature type="transmembrane region" description="Helical" evidence="7">
    <location>
        <begin position="297"/>
        <end position="315"/>
    </location>
</feature>
<dbReference type="Proteomes" id="UP000204221">
    <property type="component" value="Chromosome"/>
</dbReference>
<dbReference type="InterPro" id="IPR036259">
    <property type="entry name" value="MFS_trans_sf"/>
</dbReference>
<keyword evidence="6 7" id="KW-0472">Membrane</keyword>
<accession>A0A221W0H7</accession>
<dbReference type="AlphaFoldDB" id="A0A221W0H7"/>
<feature type="domain" description="Major facilitator superfamily (MFS) profile" evidence="8">
    <location>
        <begin position="233"/>
        <end position="450"/>
    </location>
</feature>
<keyword evidence="2" id="KW-0813">Transport</keyword>
<dbReference type="PANTHER" id="PTHR23513">
    <property type="entry name" value="INTEGRAL MEMBRANE EFFLUX PROTEIN-RELATED"/>
    <property type="match status" value="1"/>
</dbReference>
<dbReference type="PANTHER" id="PTHR23513:SF6">
    <property type="entry name" value="MAJOR FACILITATOR SUPERFAMILY ASSOCIATED DOMAIN-CONTAINING PROTEIN"/>
    <property type="match status" value="1"/>
</dbReference>
<feature type="transmembrane region" description="Helical" evidence="7">
    <location>
        <begin position="239"/>
        <end position="260"/>
    </location>
</feature>
<dbReference type="KEGG" id="ahg:AHOG_08095"/>
<dbReference type="GO" id="GO:0005886">
    <property type="term" value="C:plasma membrane"/>
    <property type="evidence" value="ECO:0007669"/>
    <property type="project" value="UniProtKB-SubCell"/>
</dbReference>